<keyword evidence="3" id="KW-0238">DNA-binding</keyword>
<comment type="similarity">
    <text evidence="1">Belongs to the LysR transcriptional regulatory family.</text>
</comment>
<evidence type="ECO:0000313" key="6">
    <source>
        <dbReference type="EMBL" id="GAA2243574.1"/>
    </source>
</evidence>
<comment type="caution">
    <text evidence="6">The sequence shown here is derived from an EMBL/GenBank/DDBJ whole genome shotgun (WGS) entry which is preliminary data.</text>
</comment>
<dbReference type="InterPro" id="IPR036388">
    <property type="entry name" value="WH-like_DNA-bd_sf"/>
</dbReference>
<dbReference type="PANTHER" id="PTHR30419">
    <property type="entry name" value="HTH-TYPE TRANSCRIPTIONAL REGULATOR YBHD"/>
    <property type="match status" value="1"/>
</dbReference>
<protein>
    <submittedName>
        <fullName evidence="6">LysR family transcriptional regulator</fullName>
    </submittedName>
</protein>
<keyword evidence="2" id="KW-0805">Transcription regulation</keyword>
<dbReference type="PROSITE" id="PS50931">
    <property type="entry name" value="HTH_LYSR"/>
    <property type="match status" value="1"/>
</dbReference>
<reference evidence="6 7" key="1">
    <citation type="journal article" date="2019" name="Int. J. Syst. Evol. Microbiol.">
        <title>The Global Catalogue of Microorganisms (GCM) 10K type strain sequencing project: providing services to taxonomists for standard genome sequencing and annotation.</title>
        <authorList>
            <consortium name="The Broad Institute Genomics Platform"/>
            <consortium name="The Broad Institute Genome Sequencing Center for Infectious Disease"/>
            <person name="Wu L."/>
            <person name="Ma J."/>
        </authorList>
    </citation>
    <scope>NUCLEOTIDE SEQUENCE [LARGE SCALE GENOMIC DNA]</scope>
    <source>
        <strain evidence="6 7">JCM 16117</strain>
    </source>
</reference>
<keyword evidence="4" id="KW-0804">Transcription</keyword>
<proteinExistence type="inferred from homology"/>
<dbReference type="Pfam" id="PF03466">
    <property type="entry name" value="LysR_substrate"/>
    <property type="match status" value="1"/>
</dbReference>
<evidence type="ECO:0000256" key="2">
    <source>
        <dbReference type="ARBA" id="ARBA00023015"/>
    </source>
</evidence>
<evidence type="ECO:0000259" key="5">
    <source>
        <dbReference type="PROSITE" id="PS50931"/>
    </source>
</evidence>
<gene>
    <name evidence="6" type="ORF">GCM10009851_31010</name>
</gene>
<dbReference type="EMBL" id="BAAAQY010000010">
    <property type="protein sequence ID" value="GAA2243574.1"/>
    <property type="molecule type" value="Genomic_DNA"/>
</dbReference>
<accession>A0ABN3DXV9</accession>
<organism evidence="6 7">
    <name type="scientific">Herbiconiux moechotypicola</name>
    <dbReference type="NCBI Taxonomy" id="637393"/>
    <lineage>
        <taxon>Bacteria</taxon>
        <taxon>Bacillati</taxon>
        <taxon>Actinomycetota</taxon>
        <taxon>Actinomycetes</taxon>
        <taxon>Micrococcales</taxon>
        <taxon>Microbacteriaceae</taxon>
        <taxon>Herbiconiux</taxon>
    </lineage>
</organism>
<evidence type="ECO:0000256" key="3">
    <source>
        <dbReference type="ARBA" id="ARBA00023125"/>
    </source>
</evidence>
<dbReference type="InterPro" id="IPR050950">
    <property type="entry name" value="HTH-type_LysR_regulators"/>
</dbReference>
<keyword evidence="7" id="KW-1185">Reference proteome</keyword>
<name>A0ABN3DXV9_9MICO</name>
<sequence length="305" mass="32199">MGFMELDVRRLMTLRAVRDCGGVLAASAALHISPSAVSQQLAKLERETGLRLVDRSTSGRARLTVAGTRLCERADAIAAELRDAREDLRELAGERQRTVTVGAFPSVVDALAVPAARLLRESEHPVHLRVTESRGDLAATHAALLAGTLDLALVKHGDDTLPDGIAETLVCDDPYRIVIPADWPRPATAAELMDVPWVGHPEGSPGREPLARLEAAEGATLRVEHECTEYTVALALVRAGLAAAVLPALALPHGREEGVAMLEIGHLGHRRIAARTAAGRISAAVATATDALRRVAGEARATASG</sequence>
<dbReference type="SUPFAM" id="SSF53850">
    <property type="entry name" value="Periplasmic binding protein-like II"/>
    <property type="match status" value="1"/>
</dbReference>
<evidence type="ECO:0000256" key="1">
    <source>
        <dbReference type="ARBA" id="ARBA00009437"/>
    </source>
</evidence>
<dbReference type="Gene3D" id="1.10.10.10">
    <property type="entry name" value="Winged helix-like DNA-binding domain superfamily/Winged helix DNA-binding domain"/>
    <property type="match status" value="1"/>
</dbReference>
<dbReference type="Pfam" id="PF00126">
    <property type="entry name" value="HTH_1"/>
    <property type="match status" value="1"/>
</dbReference>
<dbReference type="InterPro" id="IPR005119">
    <property type="entry name" value="LysR_subst-bd"/>
</dbReference>
<dbReference type="Gene3D" id="3.40.190.10">
    <property type="entry name" value="Periplasmic binding protein-like II"/>
    <property type="match status" value="2"/>
</dbReference>
<evidence type="ECO:0000256" key="4">
    <source>
        <dbReference type="ARBA" id="ARBA00023163"/>
    </source>
</evidence>
<dbReference type="PANTHER" id="PTHR30419:SF8">
    <property type="entry name" value="NITROGEN ASSIMILATION TRANSCRIPTIONAL ACTIVATOR-RELATED"/>
    <property type="match status" value="1"/>
</dbReference>
<evidence type="ECO:0000313" key="7">
    <source>
        <dbReference type="Proteomes" id="UP001500929"/>
    </source>
</evidence>
<dbReference type="SUPFAM" id="SSF46785">
    <property type="entry name" value="Winged helix' DNA-binding domain"/>
    <property type="match status" value="1"/>
</dbReference>
<dbReference type="Proteomes" id="UP001500929">
    <property type="component" value="Unassembled WGS sequence"/>
</dbReference>
<feature type="domain" description="HTH lysR-type" evidence="5">
    <location>
        <begin position="6"/>
        <end position="64"/>
    </location>
</feature>
<dbReference type="InterPro" id="IPR036390">
    <property type="entry name" value="WH_DNA-bd_sf"/>
</dbReference>
<dbReference type="InterPro" id="IPR000847">
    <property type="entry name" value="LysR_HTH_N"/>
</dbReference>